<dbReference type="InterPro" id="IPR019557">
    <property type="entry name" value="AminoTfrase-like_pln_mobile"/>
</dbReference>
<organism evidence="2">
    <name type="scientific">Arundo donax</name>
    <name type="common">Giant reed</name>
    <name type="synonym">Donax arundinaceus</name>
    <dbReference type="NCBI Taxonomy" id="35708"/>
    <lineage>
        <taxon>Eukaryota</taxon>
        <taxon>Viridiplantae</taxon>
        <taxon>Streptophyta</taxon>
        <taxon>Embryophyta</taxon>
        <taxon>Tracheophyta</taxon>
        <taxon>Spermatophyta</taxon>
        <taxon>Magnoliopsida</taxon>
        <taxon>Liliopsida</taxon>
        <taxon>Poales</taxon>
        <taxon>Poaceae</taxon>
        <taxon>PACMAD clade</taxon>
        <taxon>Arundinoideae</taxon>
        <taxon>Arundineae</taxon>
        <taxon>Arundo</taxon>
    </lineage>
</organism>
<accession>A0A0A9GQ62</accession>
<dbReference type="PANTHER" id="PTHR46033:SF71">
    <property type="entry name" value="OS11G0534500 PROTEIN"/>
    <property type="match status" value="1"/>
</dbReference>
<evidence type="ECO:0000313" key="2">
    <source>
        <dbReference type="EMBL" id="JAE24676.1"/>
    </source>
</evidence>
<reference evidence="2" key="1">
    <citation type="submission" date="2014-09" db="EMBL/GenBank/DDBJ databases">
        <authorList>
            <person name="Magalhaes I.L.F."/>
            <person name="Oliveira U."/>
            <person name="Santos F.R."/>
            <person name="Vidigal T.H.D.A."/>
            <person name="Brescovit A.D."/>
            <person name="Santos A.J."/>
        </authorList>
    </citation>
    <scope>NUCLEOTIDE SEQUENCE</scope>
    <source>
        <tissue evidence="2">Shoot tissue taken approximately 20 cm above the soil surface</tissue>
    </source>
</reference>
<dbReference type="GO" id="GO:0010073">
    <property type="term" value="P:meristem maintenance"/>
    <property type="evidence" value="ECO:0007669"/>
    <property type="project" value="InterPro"/>
</dbReference>
<reference evidence="2" key="2">
    <citation type="journal article" date="2015" name="Data Brief">
        <title>Shoot transcriptome of the giant reed, Arundo donax.</title>
        <authorList>
            <person name="Barrero R.A."/>
            <person name="Guerrero F.D."/>
            <person name="Moolhuijzen P."/>
            <person name="Goolsby J.A."/>
            <person name="Tidwell J."/>
            <person name="Bellgard S.E."/>
            <person name="Bellgard M.I."/>
        </authorList>
    </citation>
    <scope>NUCLEOTIDE SEQUENCE</scope>
    <source>
        <tissue evidence="2">Shoot tissue taken approximately 20 cm above the soil surface</tissue>
    </source>
</reference>
<dbReference type="Pfam" id="PF10536">
    <property type="entry name" value="PMD"/>
    <property type="match status" value="1"/>
</dbReference>
<dbReference type="AlphaFoldDB" id="A0A0A9GQ62"/>
<evidence type="ECO:0000259" key="1">
    <source>
        <dbReference type="Pfam" id="PF10536"/>
    </source>
</evidence>
<dbReference type="PANTHER" id="PTHR46033">
    <property type="entry name" value="PROTEIN MAIN-LIKE 2"/>
    <property type="match status" value="1"/>
</dbReference>
<sequence>MLYRQLSTAAERERMVIAGPLLLLQLWSWSRLPLGCPENIVHKSRGIEQQKEEIDTNSRPVFGAKWCAAHEFHVPHNAGTEYYRNQIDLIREGMVNWEPYNDTMVNMPVQVHNDRAWWFARIPLIHFWVVEFHYLDRVMRQFGLRQAIPPQLPQDEDLVRKLHKIKHRGGIVRDWKIIHDKYIQKYSDVEATMVHEERPFDLASLIEYRSWFQQCGMYTVFLDSQCL</sequence>
<feature type="domain" description="Aminotransferase-like plant mobile" evidence="1">
    <location>
        <begin position="1"/>
        <end position="212"/>
    </location>
</feature>
<dbReference type="InterPro" id="IPR044824">
    <property type="entry name" value="MAIN-like"/>
</dbReference>
<dbReference type="EMBL" id="GBRH01173220">
    <property type="protein sequence ID" value="JAE24676.1"/>
    <property type="molecule type" value="Transcribed_RNA"/>
</dbReference>
<protein>
    <recommendedName>
        <fullName evidence="1">Aminotransferase-like plant mobile domain-containing protein</fullName>
    </recommendedName>
</protein>
<name>A0A0A9GQ62_ARUDO</name>
<proteinExistence type="predicted"/>